<dbReference type="EMBL" id="CAJNNV010006053">
    <property type="protein sequence ID" value="CAE8593020.1"/>
    <property type="molecule type" value="Genomic_DNA"/>
</dbReference>
<feature type="non-terminal residue" evidence="2">
    <location>
        <position position="1"/>
    </location>
</feature>
<proteinExistence type="predicted"/>
<sequence length="362" mass="39411">PTSTTTIASLAHLHKDQHRKHPTINSCCLFLFLLLLLPQPWAIHHGTGRQLRSQMAESRGVLRNCDLVSVQKGGELSYLLPMLLRRERSSTGDSPSAAKGLSCRKYADASPSAECLEPLSPTAASCRRRTSSAVFCPSADARDPLAGSWLFDDGEDGQSAPWETFLRTPGAVFTRADTSLVDHTEDYIINLCDCISTCAPRGDSLARRICNKYPCADVFRKRRLGSAPSVPGTAKMAVPVINLFSQCTPGEPLSCPEDLHHSPYAEALGGVLSSGPGGIEGEDWVDSASMRLQWFRQGLEAVAKELRGDSTPKSGRSESKIFIGLPGRMGETDQMGPQYLAAIYTFAKDNDWLKLSIYADSY</sequence>
<feature type="transmembrane region" description="Helical" evidence="1">
    <location>
        <begin position="23"/>
        <end position="43"/>
    </location>
</feature>
<dbReference type="Proteomes" id="UP000654075">
    <property type="component" value="Unassembled WGS sequence"/>
</dbReference>
<keyword evidence="1" id="KW-0472">Membrane</keyword>
<gene>
    <name evidence="2" type="ORF">PGLA1383_LOCUS11634</name>
</gene>
<accession>A0A813DZS2</accession>
<evidence type="ECO:0000313" key="3">
    <source>
        <dbReference type="Proteomes" id="UP000654075"/>
    </source>
</evidence>
<organism evidence="2 3">
    <name type="scientific">Polarella glacialis</name>
    <name type="common">Dinoflagellate</name>
    <dbReference type="NCBI Taxonomy" id="89957"/>
    <lineage>
        <taxon>Eukaryota</taxon>
        <taxon>Sar</taxon>
        <taxon>Alveolata</taxon>
        <taxon>Dinophyceae</taxon>
        <taxon>Suessiales</taxon>
        <taxon>Suessiaceae</taxon>
        <taxon>Polarella</taxon>
    </lineage>
</organism>
<comment type="caution">
    <text evidence="2">The sequence shown here is derived from an EMBL/GenBank/DDBJ whole genome shotgun (WGS) entry which is preliminary data.</text>
</comment>
<keyword evidence="1" id="KW-1133">Transmembrane helix</keyword>
<dbReference type="AlphaFoldDB" id="A0A813DZS2"/>
<reference evidence="2" key="1">
    <citation type="submission" date="2021-02" db="EMBL/GenBank/DDBJ databases">
        <authorList>
            <person name="Dougan E. K."/>
            <person name="Rhodes N."/>
            <person name="Thang M."/>
            <person name="Chan C."/>
        </authorList>
    </citation>
    <scope>NUCLEOTIDE SEQUENCE</scope>
</reference>
<keyword evidence="1" id="KW-0812">Transmembrane</keyword>
<protein>
    <submittedName>
        <fullName evidence="2">Uncharacterized protein</fullName>
    </submittedName>
</protein>
<keyword evidence="3" id="KW-1185">Reference proteome</keyword>
<name>A0A813DZS2_POLGL</name>
<evidence type="ECO:0000256" key="1">
    <source>
        <dbReference type="SAM" id="Phobius"/>
    </source>
</evidence>
<evidence type="ECO:0000313" key="2">
    <source>
        <dbReference type="EMBL" id="CAE8593020.1"/>
    </source>
</evidence>